<gene>
    <name evidence="1" type="ORF">FPSE_02183</name>
</gene>
<name>K3W2I0_FUSPC</name>
<dbReference type="EMBL" id="AFNW01000056">
    <property type="protein sequence ID" value="EKJ77685.1"/>
    <property type="molecule type" value="Genomic_DNA"/>
</dbReference>
<evidence type="ECO:0000313" key="2">
    <source>
        <dbReference type="Proteomes" id="UP000007978"/>
    </source>
</evidence>
<dbReference type="AlphaFoldDB" id="K3W2I0"/>
<comment type="caution">
    <text evidence="1">The sequence shown here is derived from an EMBL/GenBank/DDBJ whole genome shotgun (WGS) entry which is preliminary data.</text>
</comment>
<dbReference type="KEGG" id="fpu:FPSE_02183"/>
<reference evidence="1 2" key="1">
    <citation type="journal article" date="2012" name="PLoS Pathog.">
        <title>Comparative pathogenomics reveals horizontally acquired novel virulence genes in fungi infecting cereal hosts.</title>
        <authorList>
            <person name="Gardiner D.M."/>
            <person name="McDonald M.C."/>
            <person name="Covarelli L."/>
            <person name="Solomon P.S."/>
            <person name="Rusu A.G."/>
            <person name="Marshall M."/>
            <person name="Kazan K."/>
            <person name="Chakraborty S."/>
            <person name="McDonald B.A."/>
            <person name="Manners J.M."/>
        </authorList>
    </citation>
    <scope>NUCLEOTIDE SEQUENCE [LARGE SCALE GENOMIC DNA]</scope>
    <source>
        <strain evidence="1 2">CS3096</strain>
    </source>
</reference>
<dbReference type="RefSeq" id="XP_009253577.1">
    <property type="nucleotide sequence ID" value="XM_009255302.1"/>
</dbReference>
<protein>
    <submittedName>
        <fullName evidence="1">Uncharacterized protein</fullName>
    </submittedName>
</protein>
<sequence length="103" mass="11512">MVASILVVKPVDQLLIEAYFESMSILTTHINVKFGPAFKRVVTNKQSLIAAGSAALAVDLSRQWAIGKLRNEKTFNHWFTNYYCLAHAAHLPSVRKVTVLMLP</sequence>
<dbReference type="HOGENOM" id="CLU_2263929_0_0_1"/>
<keyword evidence="2" id="KW-1185">Reference proteome</keyword>
<evidence type="ECO:0000313" key="1">
    <source>
        <dbReference type="EMBL" id="EKJ77685.1"/>
    </source>
</evidence>
<proteinExistence type="predicted"/>
<dbReference type="Proteomes" id="UP000007978">
    <property type="component" value="Chromosome 2"/>
</dbReference>
<accession>K3W2I0</accession>
<organism evidence="1 2">
    <name type="scientific">Fusarium pseudograminearum (strain CS3096)</name>
    <name type="common">Wheat and barley crown-rot fungus</name>
    <dbReference type="NCBI Taxonomy" id="1028729"/>
    <lineage>
        <taxon>Eukaryota</taxon>
        <taxon>Fungi</taxon>
        <taxon>Dikarya</taxon>
        <taxon>Ascomycota</taxon>
        <taxon>Pezizomycotina</taxon>
        <taxon>Sordariomycetes</taxon>
        <taxon>Hypocreomycetidae</taxon>
        <taxon>Hypocreales</taxon>
        <taxon>Nectriaceae</taxon>
        <taxon>Fusarium</taxon>
    </lineage>
</organism>
<dbReference type="GeneID" id="20360802"/>